<name>A0A9J6CXQ3_RHIMP</name>
<feature type="compositionally biased region" description="Polar residues" evidence="1">
    <location>
        <begin position="45"/>
        <end position="60"/>
    </location>
</feature>
<feature type="compositionally biased region" description="Low complexity" evidence="1">
    <location>
        <begin position="100"/>
        <end position="118"/>
    </location>
</feature>
<protein>
    <submittedName>
        <fullName evidence="2">Uncharacterized protein</fullName>
    </submittedName>
</protein>
<dbReference type="VEuPathDB" id="VectorBase:LOC119186016"/>
<evidence type="ECO:0000313" key="3">
    <source>
        <dbReference type="Proteomes" id="UP000821866"/>
    </source>
</evidence>
<proteinExistence type="predicted"/>
<organism evidence="2 3">
    <name type="scientific">Rhipicephalus microplus</name>
    <name type="common">Cattle tick</name>
    <name type="synonym">Boophilus microplus</name>
    <dbReference type="NCBI Taxonomy" id="6941"/>
    <lineage>
        <taxon>Eukaryota</taxon>
        <taxon>Metazoa</taxon>
        <taxon>Ecdysozoa</taxon>
        <taxon>Arthropoda</taxon>
        <taxon>Chelicerata</taxon>
        <taxon>Arachnida</taxon>
        <taxon>Acari</taxon>
        <taxon>Parasitiformes</taxon>
        <taxon>Ixodida</taxon>
        <taxon>Ixodoidea</taxon>
        <taxon>Ixodidae</taxon>
        <taxon>Rhipicephalinae</taxon>
        <taxon>Rhipicephalus</taxon>
        <taxon>Boophilus</taxon>
    </lineage>
</organism>
<keyword evidence="3" id="KW-1185">Reference proteome</keyword>
<feature type="region of interest" description="Disordered" evidence="1">
    <location>
        <begin position="45"/>
        <end position="118"/>
    </location>
</feature>
<reference evidence="2" key="1">
    <citation type="journal article" date="2020" name="Cell">
        <title>Large-Scale Comparative Analyses of Tick Genomes Elucidate Their Genetic Diversity and Vector Capacities.</title>
        <authorList>
            <consortium name="Tick Genome and Microbiome Consortium (TIGMIC)"/>
            <person name="Jia N."/>
            <person name="Wang J."/>
            <person name="Shi W."/>
            <person name="Du L."/>
            <person name="Sun Y."/>
            <person name="Zhan W."/>
            <person name="Jiang J.F."/>
            <person name="Wang Q."/>
            <person name="Zhang B."/>
            <person name="Ji P."/>
            <person name="Bell-Sakyi L."/>
            <person name="Cui X.M."/>
            <person name="Yuan T.T."/>
            <person name="Jiang B.G."/>
            <person name="Yang W.F."/>
            <person name="Lam T.T."/>
            <person name="Chang Q.C."/>
            <person name="Ding S.J."/>
            <person name="Wang X.J."/>
            <person name="Zhu J.G."/>
            <person name="Ruan X.D."/>
            <person name="Zhao L."/>
            <person name="Wei J.T."/>
            <person name="Ye R.Z."/>
            <person name="Que T.C."/>
            <person name="Du C.H."/>
            <person name="Zhou Y.H."/>
            <person name="Cheng J.X."/>
            <person name="Dai P.F."/>
            <person name="Guo W.B."/>
            <person name="Han X.H."/>
            <person name="Huang E.J."/>
            <person name="Li L.F."/>
            <person name="Wei W."/>
            <person name="Gao Y.C."/>
            <person name="Liu J.Z."/>
            <person name="Shao H.Z."/>
            <person name="Wang X."/>
            <person name="Wang C.C."/>
            <person name="Yang T.C."/>
            <person name="Huo Q.B."/>
            <person name="Li W."/>
            <person name="Chen H.Y."/>
            <person name="Chen S.E."/>
            <person name="Zhou L.G."/>
            <person name="Ni X.B."/>
            <person name="Tian J.H."/>
            <person name="Sheng Y."/>
            <person name="Liu T."/>
            <person name="Pan Y.S."/>
            <person name="Xia L.Y."/>
            <person name="Li J."/>
            <person name="Zhao F."/>
            <person name="Cao W.C."/>
        </authorList>
    </citation>
    <scope>NUCLEOTIDE SEQUENCE</scope>
    <source>
        <strain evidence="2">Rmic-2018</strain>
    </source>
</reference>
<accession>A0A9J6CXQ3</accession>
<dbReference type="EMBL" id="JABSTU010004990">
    <property type="protein sequence ID" value="KAH7950666.1"/>
    <property type="molecule type" value="Genomic_DNA"/>
</dbReference>
<evidence type="ECO:0000256" key="1">
    <source>
        <dbReference type="SAM" id="MobiDB-lite"/>
    </source>
</evidence>
<comment type="caution">
    <text evidence="2">The sequence shown here is derived from an EMBL/GenBank/DDBJ whole genome shotgun (WGS) entry which is preliminary data.</text>
</comment>
<reference evidence="2" key="2">
    <citation type="submission" date="2021-09" db="EMBL/GenBank/DDBJ databases">
        <authorList>
            <person name="Jia N."/>
            <person name="Wang J."/>
            <person name="Shi W."/>
            <person name="Du L."/>
            <person name="Sun Y."/>
            <person name="Zhan W."/>
            <person name="Jiang J."/>
            <person name="Wang Q."/>
            <person name="Zhang B."/>
            <person name="Ji P."/>
            <person name="Sakyi L.B."/>
            <person name="Cui X."/>
            <person name="Yuan T."/>
            <person name="Jiang B."/>
            <person name="Yang W."/>
            <person name="Lam T.T.-Y."/>
            <person name="Chang Q."/>
            <person name="Ding S."/>
            <person name="Wang X."/>
            <person name="Zhu J."/>
            <person name="Ruan X."/>
            <person name="Zhao L."/>
            <person name="Wei J."/>
            <person name="Que T."/>
            <person name="Du C."/>
            <person name="Cheng J."/>
            <person name="Dai P."/>
            <person name="Han X."/>
            <person name="Huang E."/>
            <person name="Gao Y."/>
            <person name="Liu J."/>
            <person name="Shao H."/>
            <person name="Ye R."/>
            <person name="Li L."/>
            <person name="Wei W."/>
            <person name="Wang X."/>
            <person name="Wang C."/>
            <person name="Huo Q."/>
            <person name="Li W."/>
            <person name="Guo W."/>
            <person name="Chen H."/>
            <person name="Chen S."/>
            <person name="Zhou L."/>
            <person name="Zhou L."/>
            <person name="Ni X."/>
            <person name="Tian J."/>
            <person name="Zhou Y."/>
            <person name="Sheng Y."/>
            <person name="Liu T."/>
            <person name="Pan Y."/>
            <person name="Xia L."/>
            <person name="Li J."/>
            <person name="Zhao F."/>
            <person name="Cao W."/>
        </authorList>
    </citation>
    <scope>NUCLEOTIDE SEQUENCE</scope>
    <source>
        <strain evidence="2">Rmic-2018</strain>
        <tissue evidence="2">Larvae</tissue>
    </source>
</reference>
<dbReference type="Proteomes" id="UP000821866">
    <property type="component" value="Unassembled WGS sequence"/>
</dbReference>
<sequence length="343" mass="37134">MPKPQDFAHAVASNIHPRNLLARLSAFCARALILPALDHAKDATFTSHAKQTRQPLTQRQEPAPHGDNFPQLSPGPTQPSQHKQAWTKPLKHDWGGGGASRFSSKHAPSSASTSSLQDALAKFREEAAAARAETQAARAEATALREHIAKLEAQISILPQAVLFQLPPTPTTSQPPAHNPPATSSISFIPSHVNVASASDSPNLDLPIFADYSAKPTSRLSPTTFVRLPPRAVTYVSSSSTPPVPDDRMADFFYKYTKGTYGASDTITHLPASTSILVKMLKNDAAGAIGLRYLVAWSFYRQLVRHTEPQSVLDGKSPSSACYGHIRKTMNLAVISPYFMESK</sequence>
<feature type="compositionally biased region" description="Polar residues" evidence="1">
    <location>
        <begin position="70"/>
        <end position="84"/>
    </location>
</feature>
<gene>
    <name evidence="2" type="ORF">HPB51_028302</name>
</gene>
<dbReference type="AlphaFoldDB" id="A0A9J6CXQ3"/>
<evidence type="ECO:0000313" key="2">
    <source>
        <dbReference type="EMBL" id="KAH7950666.1"/>
    </source>
</evidence>